<dbReference type="PANTHER" id="PTHR10732:SF0">
    <property type="entry name" value="40S RIBOSOMAL PROTEIN S17"/>
    <property type="match status" value="1"/>
</dbReference>
<sequence length="64" mass="7142">MAIKPKYIKQLGNALLERYPDSFNTDFETNKESVTALTTVESKGVRNRIAGYVTQKKAQAAQHA</sequence>
<protein>
    <recommendedName>
        <fullName evidence="4">Small ribosomal subunit protein eS17</fullName>
    </recommendedName>
</protein>
<dbReference type="GO" id="GO:1990904">
    <property type="term" value="C:ribonucleoprotein complex"/>
    <property type="evidence" value="ECO:0007669"/>
    <property type="project" value="UniProtKB-KW"/>
</dbReference>
<dbReference type="AlphaFoldDB" id="A0A8J7R778"/>
<dbReference type="InterPro" id="IPR001210">
    <property type="entry name" value="Ribosomal_eS17"/>
</dbReference>
<dbReference type="GO" id="GO:0003735">
    <property type="term" value="F:structural constituent of ribosome"/>
    <property type="evidence" value="ECO:0007669"/>
    <property type="project" value="InterPro"/>
</dbReference>
<dbReference type="HAMAP" id="MF_00511">
    <property type="entry name" value="Ribosomal_eS17"/>
    <property type="match status" value="1"/>
</dbReference>
<evidence type="ECO:0000256" key="2">
    <source>
        <dbReference type="ARBA" id="ARBA00022980"/>
    </source>
</evidence>
<keyword evidence="3 4" id="KW-0687">Ribonucleoprotein</keyword>
<name>A0A8J7R778_9EURY</name>
<dbReference type="Gene3D" id="1.10.60.20">
    <property type="entry name" value="Ribosomal protein S17e-like"/>
    <property type="match status" value="1"/>
</dbReference>
<dbReference type="RefSeq" id="WP_209545637.1">
    <property type="nucleotide sequence ID" value="NZ_BAAADX010000006.1"/>
</dbReference>
<proteinExistence type="inferred from homology"/>
<keyword evidence="2 4" id="KW-0689">Ribosomal protein</keyword>
<evidence type="ECO:0000313" key="5">
    <source>
        <dbReference type="EMBL" id="MBP1901514.1"/>
    </source>
</evidence>
<evidence type="ECO:0000256" key="3">
    <source>
        <dbReference type="ARBA" id="ARBA00023274"/>
    </source>
</evidence>
<dbReference type="OrthoDB" id="52479at2157"/>
<dbReference type="Proteomes" id="UP000770586">
    <property type="component" value="Unassembled WGS sequence"/>
</dbReference>
<dbReference type="Pfam" id="PF00833">
    <property type="entry name" value="Ribosomal_S17e"/>
    <property type="match status" value="1"/>
</dbReference>
<dbReference type="NCBIfam" id="NF002242">
    <property type="entry name" value="PRK01151.1"/>
    <property type="match status" value="1"/>
</dbReference>
<comment type="similarity">
    <text evidence="1 4">Belongs to the eukaryotic ribosomal protein eS17 family.</text>
</comment>
<dbReference type="EMBL" id="JAGGKE010000003">
    <property type="protein sequence ID" value="MBP1901514.1"/>
    <property type="molecule type" value="Genomic_DNA"/>
</dbReference>
<evidence type="ECO:0000313" key="6">
    <source>
        <dbReference type="Proteomes" id="UP000770586"/>
    </source>
</evidence>
<evidence type="ECO:0000256" key="4">
    <source>
        <dbReference type="HAMAP-Rule" id="MF_00511"/>
    </source>
</evidence>
<dbReference type="GO" id="GO:0005840">
    <property type="term" value="C:ribosome"/>
    <property type="evidence" value="ECO:0007669"/>
    <property type="project" value="UniProtKB-KW"/>
</dbReference>
<dbReference type="SUPFAM" id="SSF116820">
    <property type="entry name" value="Rps17e-like"/>
    <property type="match status" value="1"/>
</dbReference>
<gene>
    <name evidence="4" type="primary">rps17e</name>
    <name evidence="5" type="ORF">J2744_001184</name>
</gene>
<dbReference type="InterPro" id="IPR036401">
    <property type="entry name" value="Ribosomal_eS17_sf"/>
</dbReference>
<evidence type="ECO:0000256" key="1">
    <source>
        <dbReference type="ARBA" id="ARBA00010444"/>
    </source>
</evidence>
<dbReference type="GeneID" id="301688589"/>
<dbReference type="PANTHER" id="PTHR10732">
    <property type="entry name" value="40S RIBOSOMAL PROTEIN S17"/>
    <property type="match status" value="1"/>
</dbReference>
<dbReference type="GO" id="GO:0006412">
    <property type="term" value="P:translation"/>
    <property type="evidence" value="ECO:0007669"/>
    <property type="project" value="UniProtKB-UniRule"/>
</dbReference>
<accession>A0A8J7R778</accession>
<keyword evidence="6" id="KW-1185">Reference proteome</keyword>
<reference evidence="5 6" key="1">
    <citation type="submission" date="2021-03" db="EMBL/GenBank/DDBJ databases">
        <title>Genomic Encyclopedia of Type Strains, Phase IV (KMG-IV): sequencing the most valuable type-strain genomes for metagenomic binning, comparative biology and taxonomic classification.</title>
        <authorList>
            <person name="Goeker M."/>
        </authorList>
    </citation>
    <scope>NUCLEOTIDE SEQUENCE [LARGE SCALE GENOMIC DNA]</scope>
    <source>
        <strain evidence="5 6">DSM 12287</strain>
    </source>
</reference>
<comment type="caution">
    <text evidence="5">The sequence shown here is derived from an EMBL/GenBank/DDBJ whole genome shotgun (WGS) entry which is preliminary data.</text>
</comment>
<organism evidence="5 6">
    <name type="scientific">Halorubrum trapanicum</name>
    <dbReference type="NCBI Taxonomy" id="29284"/>
    <lineage>
        <taxon>Archaea</taxon>
        <taxon>Methanobacteriati</taxon>
        <taxon>Methanobacteriota</taxon>
        <taxon>Stenosarchaea group</taxon>
        <taxon>Halobacteria</taxon>
        <taxon>Halobacteriales</taxon>
        <taxon>Haloferacaceae</taxon>
        <taxon>Halorubrum</taxon>
    </lineage>
</organism>